<proteinExistence type="predicted"/>
<sequence length="77" mass="8565">MHGSTTLLEDICEIINPFDDSVRLHDCCSMVSSTAAESTHLAIIFVGLVVNREGQRRKETHPSKRIIPCTQAVDKEL</sequence>
<gene>
    <name evidence="1" type="ORF">VNO77_02577</name>
</gene>
<evidence type="ECO:0000313" key="2">
    <source>
        <dbReference type="Proteomes" id="UP001367508"/>
    </source>
</evidence>
<dbReference type="EMBL" id="JAYMYQ010000001">
    <property type="protein sequence ID" value="KAK7360571.1"/>
    <property type="molecule type" value="Genomic_DNA"/>
</dbReference>
<accession>A0AAN9MU09</accession>
<keyword evidence="2" id="KW-1185">Reference proteome</keyword>
<evidence type="ECO:0000313" key="1">
    <source>
        <dbReference type="EMBL" id="KAK7360571.1"/>
    </source>
</evidence>
<protein>
    <submittedName>
        <fullName evidence="1">Uncharacterized protein</fullName>
    </submittedName>
</protein>
<reference evidence="1 2" key="1">
    <citation type="submission" date="2024-01" db="EMBL/GenBank/DDBJ databases">
        <title>The genomes of 5 underutilized Papilionoideae crops provide insights into root nodulation and disease resistanc.</title>
        <authorList>
            <person name="Jiang F."/>
        </authorList>
    </citation>
    <scope>NUCLEOTIDE SEQUENCE [LARGE SCALE GENOMIC DNA]</scope>
    <source>
        <strain evidence="1">LVBAO_FW01</strain>
        <tissue evidence="1">Leaves</tissue>
    </source>
</reference>
<organism evidence="1 2">
    <name type="scientific">Canavalia gladiata</name>
    <name type="common">Sword bean</name>
    <name type="synonym">Dolichos gladiatus</name>
    <dbReference type="NCBI Taxonomy" id="3824"/>
    <lineage>
        <taxon>Eukaryota</taxon>
        <taxon>Viridiplantae</taxon>
        <taxon>Streptophyta</taxon>
        <taxon>Embryophyta</taxon>
        <taxon>Tracheophyta</taxon>
        <taxon>Spermatophyta</taxon>
        <taxon>Magnoliopsida</taxon>
        <taxon>eudicotyledons</taxon>
        <taxon>Gunneridae</taxon>
        <taxon>Pentapetalae</taxon>
        <taxon>rosids</taxon>
        <taxon>fabids</taxon>
        <taxon>Fabales</taxon>
        <taxon>Fabaceae</taxon>
        <taxon>Papilionoideae</taxon>
        <taxon>50 kb inversion clade</taxon>
        <taxon>NPAAA clade</taxon>
        <taxon>indigoferoid/millettioid clade</taxon>
        <taxon>Phaseoleae</taxon>
        <taxon>Canavalia</taxon>
    </lineage>
</organism>
<comment type="caution">
    <text evidence="1">The sequence shown here is derived from an EMBL/GenBank/DDBJ whole genome shotgun (WGS) entry which is preliminary data.</text>
</comment>
<name>A0AAN9MU09_CANGL</name>
<dbReference type="Proteomes" id="UP001367508">
    <property type="component" value="Unassembled WGS sequence"/>
</dbReference>
<dbReference type="AlphaFoldDB" id="A0AAN9MU09"/>